<evidence type="ECO:0000256" key="3">
    <source>
        <dbReference type="ARBA" id="ARBA00022723"/>
    </source>
</evidence>
<dbReference type="GO" id="GO:0046872">
    <property type="term" value="F:metal ion binding"/>
    <property type="evidence" value="ECO:0007669"/>
    <property type="project" value="UniProtKB-KW"/>
</dbReference>
<dbReference type="Proteomes" id="UP000561066">
    <property type="component" value="Unassembled WGS sequence"/>
</dbReference>
<evidence type="ECO:0000313" key="6">
    <source>
        <dbReference type="Proteomes" id="UP000561066"/>
    </source>
</evidence>
<dbReference type="Pfam" id="PF13419">
    <property type="entry name" value="HAD_2"/>
    <property type="match status" value="1"/>
</dbReference>
<dbReference type="RefSeq" id="WP_182941671.1">
    <property type="nucleotide sequence ID" value="NZ_JABEQH010000004.1"/>
</dbReference>
<dbReference type="PANTHER" id="PTHR46193:SF9">
    <property type="entry name" value="HALOACID DEHALOGENASE-LIKE HYDROLASE DOMAIN-CONTAINING PROTEIN SGPP"/>
    <property type="match status" value="1"/>
</dbReference>
<evidence type="ECO:0000313" key="5">
    <source>
        <dbReference type="EMBL" id="MBB2175160.1"/>
    </source>
</evidence>
<comment type="cofactor">
    <cofactor evidence="1">
        <name>Mg(2+)</name>
        <dbReference type="ChEBI" id="CHEBI:18420"/>
    </cofactor>
</comment>
<evidence type="ECO:0000256" key="4">
    <source>
        <dbReference type="ARBA" id="ARBA00022842"/>
    </source>
</evidence>
<evidence type="ECO:0000256" key="1">
    <source>
        <dbReference type="ARBA" id="ARBA00001946"/>
    </source>
</evidence>
<gene>
    <name evidence="5" type="ORF">HLH21_04365</name>
</gene>
<dbReference type="NCBIfam" id="TIGR01549">
    <property type="entry name" value="HAD-SF-IA-v1"/>
    <property type="match status" value="1"/>
</dbReference>
<dbReference type="PRINTS" id="PR00413">
    <property type="entry name" value="HADHALOGNASE"/>
</dbReference>
<evidence type="ECO:0000256" key="2">
    <source>
        <dbReference type="ARBA" id="ARBA00006171"/>
    </source>
</evidence>
<dbReference type="Gene3D" id="3.40.50.1000">
    <property type="entry name" value="HAD superfamily/HAD-like"/>
    <property type="match status" value="1"/>
</dbReference>
<dbReference type="InterPro" id="IPR023198">
    <property type="entry name" value="PGP-like_dom2"/>
</dbReference>
<dbReference type="NCBIfam" id="TIGR01509">
    <property type="entry name" value="HAD-SF-IA-v3"/>
    <property type="match status" value="1"/>
</dbReference>
<dbReference type="InterPro" id="IPR036412">
    <property type="entry name" value="HAD-like_sf"/>
</dbReference>
<comment type="similarity">
    <text evidence="2">Belongs to the HAD-like hydrolase superfamily. CbbY/CbbZ/Gph/YieH family.</text>
</comment>
<protein>
    <submittedName>
        <fullName evidence="5">HAD family phosphatase</fullName>
    </submittedName>
</protein>
<keyword evidence="3" id="KW-0479">Metal-binding</keyword>
<sequence>MIRAVIFDMDGVLIDAKEWHYEALNRALGLFGYEISRTDHLMSFDGLPTRRKLEILSQTDGLPVGLHSFINAMKQDYTMEIVHSMCKANFVQEYALSRLKAQGFLVGVASNSVRSTVEVMMEKAQLARYMDVMLSNQDVSRAKPDPEIYQLAMQRLGIKPEETLIVEDNENGICAARASGACVMVVNDVSDVNWDNINKHMNES</sequence>
<dbReference type="AlphaFoldDB" id="A0A7W4J5N0"/>
<accession>A0A7W4J5N0</accession>
<dbReference type="Gene3D" id="1.10.150.240">
    <property type="entry name" value="Putative phosphatase, domain 2"/>
    <property type="match status" value="1"/>
</dbReference>
<name>A0A7W4J5N0_9PROT</name>
<dbReference type="InterPro" id="IPR041492">
    <property type="entry name" value="HAD_2"/>
</dbReference>
<dbReference type="EMBL" id="JABEQH010000004">
    <property type="protein sequence ID" value="MBB2175160.1"/>
    <property type="molecule type" value="Genomic_DNA"/>
</dbReference>
<keyword evidence="6" id="KW-1185">Reference proteome</keyword>
<dbReference type="SFLD" id="SFLDG01129">
    <property type="entry name" value="C1.5:_HAD__Beta-PGM__Phosphata"/>
    <property type="match status" value="1"/>
</dbReference>
<dbReference type="InterPro" id="IPR023214">
    <property type="entry name" value="HAD_sf"/>
</dbReference>
<keyword evidence="4" id="KW-0460">Magnesium</keyword>
<dbReference type="GO" id="GO:0003824">
    <property type="term" value="F:catalytic activity"/>
    <property type="evidence" value="ECO:0007669"/>
    <property type="project" value="UniProtKB-ARBA"/>
</dbReference>
<reference evidence="5 6" key="1">
    <citation type="submission" date="2020-04" db="EMBL/GenBank/DDBJ databases">
        <title>Description of novel Gluconacetobacter.</title>
        <authorList>
            <person name="Sombolestani A."/>
        </authorList>
    </citation>
    <scope>NUCLEOTIDE SEQUENCE [LARGE SCALE GENOMIC DNA]</scope>
    <source>
        <strain evidence="5 6">LMG 21312</strain>
    </source>
</reference>
<dbReference type="SUPFAM" id="SSF56784">
    <property type="entry name" value="HAD-like"/>
    <property type="match status" value="1"/>
</dbReference>
<dbReference type="InterPro" id="IPR051600">
    <property type="entry name" value="Beta-PGM-like"/>
</dbReference>
<dbReference type="SFLD" id="SFLDG01135">
    <property type="entry name" value="C1.5.6:_HAD__Beta-PGM__Phospha"/>
    <property type="match status" value="1"/>
</dbReference>
<comment type="caution">
    <text evidence="5">The sequence shown here is derived from an EMBL/GenBank/DDBJ whole genome shotgun (WGS) entry which is preliminary data.</text>
</comment>
<dbReference type="PANTHER" id="PTHR46193">
    <property type="entry name" value="6-PHOSPHOGLUCONATE PHOSPHATASE"/>
    <property type="match status" value="1"/>
</dbReference>
<organism evidence="5 6">
    <name type="scientific">Gluconacetobacter johannae</name>
    <dbReference type="NCBI Taxonomy" id="112140"/>
    <lineage>
        <taxon>Bacteria</taxon>
        <taxon>Pseudomonadati</taxon>
        <taxon>Pseudomonadota</taxon>
        <taxon>Alphaproteobacteria</taxon>
        <taxon>Acetobacterales</taxon>
        <taxon>Acetobacteraceae</taxon>
        <taxon>Gluconacetobacter</taxon>
    </lineage>
</organism>
<dbReference type="InterPro" id="IPR006439">
    <property type="entry name" value="HAD-SF_hydro_IA"/>
</dbReference>
<dbReference type="SFLD" id="SFLDS00003">
    <property type="entry name" value="Haloacid_Dehalogenase"/>
    <property type="match status" value="1"/>
</dbReference>
<proteinExistence type="inferred from homology"/>